<dbReference type="AlphaFoldDB" id="A0A9W8B6I6"/>
<comment type="similarity">
    <text evidence="1">Belongs to the UPF0585 family.</text>
</comment>
<proteinExistence type="inferred from homology"/>
<dbReference type="Pfam" id="PF06080">
    <property type="entry name" value="DUF938"/>
    <property type="match status" value="1"/>
</dbReference>
<keyword evidence="3" id="KW-1185">Reference proteome</keyword>
<sequence>MEFYPATARNCQPILDRMRPLLSSARQVLEVSSGTGQHVAHFASECPNVTFQPTEYNRTLFKSIQAYTARHQLTNVAPPLPLDTTREADWQALPGRPYDLVITTNLTHISPWATTLGLVRGAASVLKPQGHLCIYGPFKRHGEFTTDSNQQFDHDLRNRDALWGLRNIEAVTKAAAEHGLQLTDIVDMPANNFFLQLQYQGLAIPPTSE</sequence>
<reference evidence="2" key="1">
    <citation type="submission" date="2022-07" db="EMBL/GenBank/DDBJ databases">
        <title>Phylogenomic reconstructions and comparative analyses of Kickxellomycotina fungi.</title>
        <authorList>
            <person name="Reynolds N.K."/>
            <person name="Stajich J.E."/>
            <person name="Barry K."/>
            <person name="Grigoriev I.V."/>
            <person name="Crous P."/>
            <person name="Smith M.E."/>
        </authorList>
    </citation>
    <scope>NUCLEOTIDE SEQUENCE</scope>
    <source>
        <strain evidence="2">RSA 567</strain>
    </source>
</reference>
<dbReference type="Gene3D" id="3.40.50.150">
    <property type="entry name" value="Vaccinia Virus protein VP39"/>
    <property type="match status" value="1"/>
</dbReference>
<dbReference type="EMBL" id="JANBQB010000013">
    <property type="protein sequence ID" value="KAJ1984666.1"/>
    <property type="molecule type" value="Genomic_DNA"/>
</dbReference>
<comment type="caution">
    <text evidence="2">The sequence shown here is derived from an EMBL/GenBank/DDBJ whole genome shotgun (WGS) entry which is preliminary data.</text>
</comment>
<dbReference type="PANTHER" id="PTHR20974:SF0">
    <property type="entry name" value="UPF0585 PROTEIN CG18661"/>
    <property type="match status" value="1"/>
</dbReference>
<evidence type="ECO:0000313" key="2">
    <source>
        <dbReference type="EMBL" id="KAJ1984666.1"/>
    </source>
</evidence>
<dbReference type="OrthoDB" id="10258744at2759"/>
<dbReference type="InterPro" id="IPR010342">
    <property type="entry name" value="DUF938"/>
</dbReference>
<organism evidence="2 3">
    <name type="scientific">Dimargaris verticillata</name>
    <dbReference type="NCBI Taxonomy" id="2761393"/>
    <lineage>
        <taxon>Eukaryota</taxon>
        <taxon>Fungi</taxon>
        <taxon>Fungi incertae sedis</taxon>
        <taxon>Zoopagomycota</taxon>
        <taxon>Kickxellomycotina</taxon>
        <taxon>Dimargaritomycetes</taxon>
        <taxon>Dimargaritales</taxon>
        <taxon>Dimargaritaceae</taxon>
        <taxon>Dimargaris</taxon>
    </lineage>
</organism>
<dbReference type="SUPFAM" id="SSF53335">
    <property type="entry name" value="S-adenosyl-L-methionine-dependent methyltransferases"/>
    <property type="match status" value="1"/>
</dbReference>
<name>A0A9W8B6I6_9FUNG</name>
<dbReference type="Proteomes" id="UP001151582">
    <property type="component" value="Unassembled WGS sequence"/>
</dbReference>
<evidence type="ECO:0008006" key="4">
    <source>
        <dbReference type="Google" id="ProtNLM"/>
    </source>
</evidence>
<evidence type="ECO:0000313" key="3">
    <source>
        <dbReference type="Proteomes" id="UP001151582"/>
    </source>
</evidence>
<gene>
    <name evidence="2" type="ORF">H4R34_000500</name>
</gene>
<dbReference type="InterPro" id="IPR029063">
    <property type="entry name" value="SAM-dependent_MTases_sf"/>
</dbReference>
<evidence type="ECO:0000256" key="1">
    <source>
        <dbReference type="ARBA" id="ARBA00008308"/>
    </source>
</evidence>
<dbReference type="PANTHER" id="PTHR20974">
    <property type="entry name" value="UPF0585 PROTEIN CG18661"/>
    <property type="match status" value="1"/>
</dbReference>
<accession>A0A9W8B6I6</accession>
<protein>
    <recommendedName>
        <fullName evidence="4">DUF938 domain-containing protein</fullName>
    </recommendedName>
</protein>